<sequence length="210" mass="23167">MALDIGATYKGRKAGSISAVGCLSFYPTKNLGGVGDGGMVVTQDAEPADKIRALHNHGETSRYHHKYIGGNFRLDTLQAAALIVKLRLLDGWSAKRRANAVRYDELLADCSDLVTPPIGEHNVSIFNQYVIRAARRDPLQEFLTDRQIGTGIYYPLCLHQQECFESLGYKTGDFPVAEKAASEVLALPIFPELSDEQIEFVAEKIGEFFS</sequence>
<dbReference type="GO" id="GO:0000271">
    <property type="term" value="P:polysaccharide biosynthetic process"/>
    <property type="evidence" value="ECO:0007669"/>
    <property type="project" value="TreeGrafter"/>
</dbReference>
<dbReference type="InterPro" id="IPR015424">
    <property type="entry name" value="PyrdxlP-dep_Trfase"/>
</dbReference>
<dbReference type="InterPro" id="IPR000653">
    <property type="entry name" value="DegT/StrS_aminotransferase"/>
</dbReference>
<name>A0A0F9X7V2_9ZZZZ</name>
<dbReference type="AlphaFoldDB" id="A0A0F9X7V2"/>
<protein>
    <submittedName>
        <fullName evidence="3">Uncharacterized protein</fullName>
    </submittedName>
</protein>
<dbReference type="SUPFAM" id="SSF53383">
    <property type="entry name" value="PLP-dependent transferases"/>
    <property type="match status" value="1"/>
</dbReference>
<evidence type="ECO:0000256" key="1">
    <source>
        <dbReference type="ARBA" id="ARBA00022898"/>
    </source>
</evidence>
<reference evidence="3" key="1">
    <citation type="journal article" date="2015" name="Nature">
        <title>Complex archaea that bridge the gap between prokaryotes and eukaryotes.</title>
        <authorList>
            <person name="Spang A."/>
            <person name="Saw J.H."/>
            <person name="Jorgensen S.L."/>
            <person name="Zaremba-Niedzwiedzka K."/>
            <person name="Martijn J."/>
            <person name="Lind A.E."/>
            <person name="van Eijk R."/>
            <person name="Schleper C."/>
            <person name="Guy L."/>
            <person name="Ettema T.J."/>
        </authorList>
    </citation>
    <scope>NUCLEOTIDE SEQUENCE</scope>
</reference>
<dbReference type="InterPro" id="IPR015421">
    <property type="entry name" value="PyrdxlP-dep_Trfase_major"/>
</dbReference>
<dbReference type="GO" id="GO:0030170">
    <property type="term" value="F:pyridoxal phosphate binding"/>
    <property type="evidence" value="ECO:0007669"/>
    <property type="project" value="TreeGrafter"/>
</dbReference>
<dbReference type="Gene3D" id="3.40.640.10">
    <property type="entry name" value="Type I PLP-dependent aspartate aminotransferase-like (Major domain)"/>
    <property type="match status" value="1"/>
</dbReference>
<accession>A0A0F9X7V2</accession>
<dbReference type="EMBL" id="LAZR01000073">
    <property type="protein sequence ID" value="KKN95046.1"/>
    <property type="molecule type" value="Genomic_DNA"/>
</dbReference>
<gene>
    <name evidence="3" type="ORF">LCGC14_0181140</name>
</gene>
<proteinExistence type="inferred from homology"/>
<evidence type="ECO:0000256" key="2">
    <source>
        <dbReference type="ARBA" id="ARBA00037999"/>
    </source>
</evidence>
<dbReference type="Pfam" id="PF01041">
    <property type="entry name" value="DegT_DnrJ_EryC1"/>
    <property type="match status" value="1"/>
</dbReference>
<dbReference type="GO" id="GO:0008483">
    <property type="term" value="F:transaminase activity"/>
    <property type="evidence" value="ECO:0007669"/>
    <property type="project" value="TreeGrafter"/>
</dbReference>
<evidence type="ECO:0000313" key="3">
    <source>
        <dbReference type="EMBL" id="KKN95046.1"/>
    </source>
</evidence>
<dbReference type="PANTHER" id="PTHR30244:SF36">
    <property type="entry name" value="3-OXO-GLUCOSE-6-PHOSPHATE:GLUTAMATE AMINOTRANSFERASE"/>
    <property type="match status" value="1"/>
</dbReference>
<dbReference type="Gene3D" id="3.90.1150.10">
    <property type="entry name" value="Aspartate Aminotransferase, domain 1"/>
    <property type="match status" value="1"/>
</dbReference>
<keyword evidence="1" id="KW-0663">Pyridoxal phosphate</keyword>
<comment type="caution">
    <text evidence="3">The sequence shown here is derived from an EMBL/GenBank/DDBJ whole genome shotgun (WGS) entry which is preliminary data.</text>
</comment>
<dbReference type="InterPro" id="IPR015422">
    <property type="entry name" value="PyrdxlP-dep_Trfase_small"/>
</dbReference>
<organism evidence="3">
    <name type="scientific">marine sediment metagenome</name>
    <dbReference type="NCBI Taxonomy" id="412755"/>
    <lineage>
        <taxon>unclassified sequences</taxon>
        <taxon>metagenomes</taxon>
        <taxon>ecological metagenomes</taxon>
    </lineage>
</organism>
<dbReference type="PANTHER" id="PTHR30244">
    <property type="entry name" value="TRANSAMINASE"/>
    <property type="match status" value="1"/>
</dbReference>
<comment type="similarity">
    <text evidence="2">Belongs to the DegT/DnrJ/EryC1 family.</text>
</comment>